<proteinExistence type="predicted"/>
<evidence type="ECO:0000313" key="2">
    <source>
        <dbReference type="Proteomes" id="UP001551210"/>
    </source>
</evidence>
<dbReference type="EMBL" id="JBEZAM010000117">
    <property type="protein sequence ID" value="MEU7298398.1"/>
    <property type="molecule type" value="Genomic_DNA"/>
</dbReference>
<keyword evidence="2" id="KW-1185">Reference proteome</keyword>
<organism evidence="1 2">
    <name type="scientific">Streptomyces exfoliatus</name>
    <name type="common">Streptomyces hydrogenans</name>
    <dbReference type="NCBI Taxonomy" id="1905"/>
    <lineage>
        <taxon>Bacteria</taxon>
        <taxon>Bacillati</taxon>
        <taxon>Actinomycetota</taxon>
        <taxon>Actinomycetes</taxon>
        <taxon>Kitasatosporales</taxon>
        <taxon>Streptomycetaceae</taxon>
        <taxon>Streptomyces</taxon>
    </lineage>
</organism>
<gene>
    <name evidence="1" type="ORF">AB0A76_35300</name>
</gene>
<name>A0ABV3D9I8_STREX</name>
<protein>
    <submittedName>
        <fullName evidence="1">Uncharacterized protein</fullName>
    </submittedName>
</protein>
<accession>A0ABV3D9I8</accession>
<evidence type="ECO:0000313" key="1">
    <source>
        <dbReference type="EMBL" id="MEU7298398.1"/>
    </source>
</evidence>
<reference evidence="1 2" key="1">
    <citation type="submission" date="2024-06" db="EMBL/GenBank/DDBJ databases">
        <title>The Natural Products Discovery Center: Release of the First 8490 Sequenced Strains for Exploring Actinobacteria Biosynthetic Diversity.</title>
        <authorList>
            <person name="Kalkreuter E."/>
            <person name="Kautsar S.A."/>
            <person name="Yang D."/>
            <person name="Bader C.D."/>
            <person name="Teijaro C.N."/>
            <person name="Fluegel L."/>
            <person name="Davis C.M."/>
            <person name="Simpson J.R."/>
            <person name="Lauterbach L."/>
            <person name="Steele A.D."/>
            <person name="Gui C."/>
            <person name="Meng S."/>
            <person name="Li G."/>
            <person name="Viehrig K."/>
            <person name="Ye F."/>
            <person name="Su P."/>
            <person name="Kiefer A.F."/>
            <person name="Nichols A."/>
            <person name="Cepeda A.J."/>
            <person name="Yan W."/>
            <person name="Fan B."/>
            <person name="Jiang Y."/>
            <person name="Adhikari A."/>
            <person name="Zheng C.-J."/>
            <person name="Schuster L."/>
            <person name="Cowan T.M."/>
            <person name="Smanski M.J."/>
            <person name="Chevrette M.G."/>
            <person name="De Carvalho L.P.S."/>
            <person name="Shen B."/>
        </authorList>
    </citation>
    <scope>NUCLEOTIDE SEQUENCE [LARGE SCALE GENOMIC DNA]</scope>
    <source>
        <strain evidence="1 2">NPDC045705</strain>
    </source>
</reference>
<dbReference type="RefSeq" id="WP_359217341.1">
    <property type="nucleotide sequence ID" value="NZ_JBEZAM010000117.1"/>
</dbReference>
<sequence length="119" mass="12228">MISYTIQTSTASFVSTAKMTDRSVVSACSLGLSASSFIGTGLPVAGLPVTGLPVSGLSGLGMAAIERRDERPTKALEAVAAGKASAYGFAAASAGNQQTTKHHHTMWAFRGLEPWSDPV</sequence>
<comment type="caution">
    <text evidence="1">The sequence shown here is derived from an EMBL/GenBank/DDBJ whole genome shotgun (WGS) entry which is preliminary data.</text>
</comment>
<dbReference type="Proteomes" id="UP001551210">
    <property type="component" value="Unassembled WGS sequence"/>
</dbReference>